<feature type="non-terminal residue" evidence="1">
    <location>
        <position position="61"/>
    </location>
</feature>
<keyword evidence="2" id="KW-1185">Reference proteome</keyword>
<gene>
    <name evidence="1" type="ORF">DCAF_LOCUS701</name>
</gene>
<evidence type="ECO:0000313" key="1">
    <source>
        <dbReference type="EMBL" id="CAK7323085.1"/>
    </source>
</evidence>
<organism evidence="1 2">
    <name type="scientific">Dovyalis caffra</name>
    <dbReference type="NCBI Taxonomy" id="77055"/>
    <lineage>
        <taxon>Eukaryota</taxon>
        <taxon>Viridiplantae</taxon>
        <taxon>Streptophyta</taxon>
        <taxon>Embryophyta</taxon>
        <taxon>Tracheophyta</taxon>
        <taxon>Spermatophyta</taxon>
        <taxon>Magnoliopsida</taxon>
        <taxon>eudicotyledons</taxon>
        <taxon>Gunneridae</taxon>
        <taxon>Pentapetalae</taxon>
        <taxon>rosids</taxon>
        <taxon>fabids</taxon>
        <taxon>Malpighiales</taxon>
        <taxon>Salicaceae</taxon>
        <taxon>Flacourtieae</taxon>
        <taxon>Dovyalis</taxon>
    </lineage>
</organism>
<proteinExistence type="predicted"/>
<accession>A0AAV1QQN4</accession>
<comment type="caution">
    <text evidence="1">The sequence shown here is derived from an EMBL/GenBank/DDBJ whole genome shotgun (WGS) entry which is preliminary data.</text>
</comment>
<dbReference type="EMBL" id="CAWUPB010000058">
    <property type="protein sequence ID" value="CAK7323085.1"/>
    <property type="molecule type" value="Genomic_DNA"/>
</dbReference>
<protein>
    <submittedName>
        <fullName evidence="1">Uncharacterized protein</fullName>
    </submittedName>
</protein>
<dbReference type="AlphaFoldDB" id="A0AAV1QQN4"/>
<name>A0AAV1QQN4_9ROSI</name>
<evidence type="ECO:0000313" key="2">
    <source>
        <dbReference type="Proteomes" id="UP001314170"/>
    </source>
</evidence>
<sequence>MLDSDSLHPALHRAIQRADPTVATSLNHVDHVAAPLCIDPVWLPSQPYCKLRDGQLASQKL</sequence>
<dbReference type="Proteomes" id="UP001314170">
    <property type="component" value="Unassembled WGS sequence"/>
</dbReference>
<reference evidence="1 2" key="1">
    <citation type="submission" date="2024-01" db="EMBL/GenBank/DDBJ databases">
        <authorList>
            <person name="Waweru B."/>
        </authorList>
    </citation>
    <scope>NUCLEOTIDE SEQUENCE [LARGE SCALE GENOMIC DNA]</scope>
</reference>